<reference evidence="1" key="2">
    <citation type="submission" date="2025-08" db="UniProtKB">
        <authorList>
            <consortium name="Ensembl"/>
        </authorList>
    </citation>
    <scope>IDENTIFICATION</scope>
</reference>
<sequence length="61" mass="6797">ILLQNIFLKHLSDIFIKHCIAESQEKAKPTCCTAVSHKEINGTILSFTFREGKPPCVKAVV</sequence>
<name>A0AAY4AF47_9TELE</name>
<accession>A0AAY4AF47</accession>
<proteinExistence type="predicted"/>
<dbReference type="Ensembl" id="ENSDCDT00010007870.1">
    <property type="protein sequence ID" value="ENSDCDP00010007494.1"/>
    <property type="gene ID" value="ENSDCDG00010003360.1"/>
</dbReference>
<evidence type="ECO:0008006" key="3">
    <source>
        <dbReference type="Google" id="ProtNLM"/>
    </source>
</evidence>
<dbReference type="AlphaFoldDB" id="A0AAY4AF47"/>
<organism evidence="1 2">
    <name type="scientific">Denticeps clupeoides</name>
    <name type="common">denticle herring</name>
    <dbReference type="NCBI Taxonomy" id="299321"/>
    <lineage>
        <taxon>Eukaryota</taxon>
        <taxon>Metazoa</taxon>
        <taxon>Chordata</taxon>
        <taxon>Craniata</taxon>
        <taxon>Vertebrata</taxon>
        <taxon>Euteleostomi</taxon>
        <taxon>Actinopterygii</taxon>
        <taxon>Neopterygii</taxon>
        <taxon>Teleostei</taxon>
        <taxon>Clupei</taxon>
        <taxon>Clupeiformes</taxon>
        <taxon>Denticipitoidei</taxon>
        <taxon>Denticipitidae</taxon>
        <taxon>Denticeps</taxon>
    </lineage>
</organism>
<keyword evidence="2" id="KW-1185">Reference proteome</keyword>
<reference evidence="1 2" key="1">
    <citation type="submission" date="2020-06" db="EMBL/GenBank/DDBJ databases">
        <authorList>
            <consortium name="Wellcome Sanger Institute Data Sharing"/>
        </authorList>
    </citation>
    <scope>NUCLEOTIDE SEQUENCE [LARGE SCALE GENOMIC DNA]</scope>
</reference>
<protein>
    <recommendedName>
        <fullName evidence="3">Chemokine interleukin-8-like domain-containing protein</fullName>
    </recommendedName>
</protein>
<evidence type="ECO:0000313" key="1">
    <source>
        <dbReference type="Ensembl" id="ENSDCDP00010007494.1"/>
    </source>
</evidence>
<reference evidence="1" key="3">
    <citation type="submission" date="2025-09" db="UniProtKB">
        <authorList>
            <consortium name="Ensembl"/>
        </authorList>
    </citation>
    <scope>IDENTIFICATION</scope>
</reference>
<dbReference type="Proteomes" id="UP000694580">
    <property type="component" value="Chromosome 4"/>
</dbReference>
<evidence type="ECO:0000313" key="2">
    <source>
        <dbReference type="Proteomes" id="UP000694580"/>
    </source>
</evidence>